<organism evidence="8 9">
    <name type="scientific">Seminavis robusta</name>
    <dbReference type="NCBI Taxonomy" id="568900"/>
    <lineage>
        <taxon>Eukaryota</taxon>
        <taxon>Sar</taxon>
        <taxon>Stramenopiles</taxon>
        <taxon>Ochrophyta</taxon>
        <taxon>Bacillariophyta</taxon>
        <taxon>Bacillariophyceae</taxon>
        <taxon>Bacillariophycidae</taxon>
        <taxon>Naviculales</taxon>
        <taxon>Naviculaceae</taxon>
        <taxon>Seminavis</taxon>
    </lineage>
</organism>
<feature type="region of interest" description="Disordered" evidence="5">
    <location>
        <begin position="1"/>
        <end position="22"/>
    </location>
</feature>
<evidence type="ECO:0000313" key="9">
    <source>
        <dbReference type="Proteomes" id="UP001153069"/>
    </source>
</evidence>
<evidence type="ECO:0000256" key="3">
    <source>
        <dbReference type="ARBA" id="ARBA00022833"/>
    </source>
</evidence>
<dbReference type="SUPFAM" id="SSF161245">
    <property type="entry name" value="Zinc hairpin stack"/>
    <property type="match status" value="1"/>
</dbReference>
<dbReference type="GO" id="GO:0016567">
    <property type="term" value="P:protein ubiquitination"/>
    <property type="evidence" value="ECO:0007669"/>
    <property type="project" value="TreeGrafter"/>
</dbReference>
<protein>
    <submittedName>
        <fullName evidence="8">Finger protein BRUTUS-like</fullName>
    </submittedName>
</protein>
<feature type="region of interest" description="Disordered" evidence="5">
    <location>
        <begin position="62"/>
        <end position="115"/>
    </location>
</feature>
<dbReference type="PANTHER" id="PTHR21319">
    <property type="entry name" value="RING FINGER AND CHY ZINC FINGER DOMAIN-CONTAINING PROTEIN 1"/>
    <property type="match status" value="1"/>
</dbReference>
<dbReference type="PROSITE" id="PS51266">
    <property type="entry name" value="ZF_CHY"/>
    <property type="match status" value="1"/>
</dbReference>
<dbReference type="Pfam" id="PF05495">
    <property type="entry name" value="zf-CHY"/>
    <property type="match status" value="1"/>
</dbReference>
<proteinExistence type="predicted"/>
<dbReference type="Proteomes" id="UP001153069">
    <property type="component" value="Unassembled WGS sequence"/>
</dbReference>
<evidence type="ECO:0000256" key="4">
    <source>
        <dbReference type="PROSITE-ProRule" id="PRU00601"/>
    </source>
</evidence>
<dbReference type="GO" id="GO:0005634">
    <property type="term" value="C:nucleus"/>
    <property type="evidence" value="ECO:0007669"/>
    <property type="project" value="TreeGrafter"/>
</dbReference>
<feature type="domain" description="CHY-type" evidence="6">
    <location>
        <begin position="510"/>
        <end position="586"/>
    </location>
</feature>
<keyword evidence="3" id="KW-0862">Zinc</keyword>
<dbReference type="AlphaFoldDB" id="A0A9N8DWD1"/>
<dbReference type="GO" id="GO:0061630">
    <property type="term" value="F:ubiquitin protein ligase activity"/>
    <property type="evidence" value="ECO:0007669"/>
    <property type="project" value="TreeGrafter"/>
</dbReference>
<keyword evidence="1" id="KW-0479">Metal-binding</keyword>
<dbReference type="SUPFAM" id="SSF161219">
    <property type="entry name" value="CHY zinc finger-like"/>
    <property type="match status" value="1"/>
</dbReference>
<dbReference type="InterPro" id="IPR037275">
    <property type="entry name" value="Znf_CTCHY_sf"/>
</dbReference>
<dbReference type="PROSITE" id="PS51270">
    <property type="entry name" value="ZF_CTCHY"/>
    <property type="match status" value="1"/>
</dbReference>
<evidence type="ECO:0000256" key="1">
    <source>
        <dbReference type="ARBA" id="ARBA00022723"/>
    </source>
</evidence>
<feature type="compositionally biased region" description="Low complexity" evidence="5">
    <location>
        <begin position="296"/>
        <end position="314"/>
    </location>
</feature>
<evidence type="ECO:0000256" key="2">
    <source>
        <dbReference type="ARBA" id="ARBA00022771"/>
    </source>
</evidence>
<sequence>MEEATNNMKTEENPANGEEDAVTKRRKKLFGDCALIEIIHLHDCLRGATSALEKDVNELSQSAGLKSESQSQSQSSIEQLERPLQLKTQGRVKHHSPRYEPGEAASNNNKPAAPEAVIEQSEYEDDHKSEEVMFETIDALLDKLRKGILEQKEGSTAVSSETAKRSAAIPTRTAGGSATTIRDTALALAQHTQSLSKHLYEHLEKEETQCMPLVVKHLTRSEIHDLVGNIMGKRSSDLIAQIMTMAVQNLTNNEREEMIKYMKQAMEGTFFDRWLVAAGWMQKPKETQPTDAEQGTNSTETRNAAATTASAAETDSVPTPPQIMSSLESKKRPPESPLNHATTTTDSKRQHVGGQQEYCMPATSSDKTERRNSLEGARITGQAELEQLIRAVASNPSLTPVQKNTTIQGLRDSVWKSNQRQREKGVGQTSKHHFAEQASVVTSDVVSAAVSAAMVKMRRATPPSVYMKKNDAGKVEFVWNSDSPSSIPPSEASVPLFTAAELAPTYHDGATGAVLGCPHYARACKLRHPKSGRLYTCRLCCEQDRDMPMKDQDEPLDRYAVTEVMCMKCTGLQPTDDRCNNPNCESYGKPFAKYYCRICHLYDDRPHNVFHCPFCNTCRMGMGLASRKLPNLPREHVLFDRAIAWFEVWPRNALVMLHDV</sequence>
<feature type="compositionally biased region" description="Low complexity" evidence="5">
    <location>
        <begin position="67"/>
        <end position="78"/>
    </location>
</feature>
<feature type="domain" description="CTCHY-type" evidence="7">
    <location>
        <begin position="591"/>
        <end position="659"/>
    </location>
</feature>
<evidence type="ECO:0000313" key="8">
    <source>
        <dbReference type="EMBL" id="CAB9508379.1"/>
    </source>
</evidence>
<dbReference type="InterPro" id="IPR037274">
    <property type="entry name" value="Znf_CHY_sf"/>
</dbReference>
<dbReference type="PANTHER" id="PTHR21319:SF0">
    <property type="entry name" value="AND RING FINGER DOMAIN PROTEIN, PUTATIVE (AFU_ORTHOLOGUE AFUA_1G08900)-RELATED"/>
    <property type="match status" value="1"/>
</dbReference>
<evidence type="ECO:0000259" key="6">
    <source>
        <dbReference type="PROSITE" id="PS51266"/>
    </source>
</evidence>
<dbReference type="InterPro" id="IPR008913">
    <property type="entry name" value="Znf_CHY"/>
</dbReference>
<dbReference type="EMBL" id="CAICTM010000344">
    <property type="protein sequence ID" value="CAB9508379.1"/>
    <property type="molecule type" value="Genomic_DNA"/>
</dbReference>
<comment type="caution">
    <text evidence="8">The sequence shown here is derived from an EMBL/GenBank/DDBJ whole genome shotgun (WGS) entry which is preliminary data.</text>
</comment>
<keyword evidence="2 4" id="KW-0863">Zinc-finger</keyword>
<keyword evidence="9" id="KW-1185">Reference proteome</keyword>
<evidence type="ECO:0000256" key="5">
    <source>
        <dbReference type="SAM" id="MobiDB-lite"/>
    </source>
</evidence>
<dbReference type="InterPro" id="IPR017921">
    <property type="entry name" value="Znf_CTCHY"/>
</dbReference>
<accession>A0A9N8DWD1</accession>
<evidence type="ECO:0000259" key="7">
    <source>
        <dbReference type="PROSITE" id="PS51270"/>
    </source>
</evidence>
<name>A0A9N8DWD1_9STRA</name>
<reference evidence="8" key="1">
    <citation type="submission" date="2020-06" db="EMBL/GenBank/DDBJ databases">
        <authorList>
            <consortium name="Plant Systems Biology data submission"/>
        </authorList>
    </citation>
    <scope>NUCLEOTIDE SEQUENCE</scope>
    <source>
        <strain evidence="8">D6</strain>
    </source>
</reference>
<feature type="region of interest" description="Disordered" evidence="5">
    <location>
        <begin position="284"/>
        <end position="374"/>
    </location>
</feature>
<dbReference type="OrthoDB" id="411372at2759"/>
<dbReference type="GO" id="GO:0008270">
    <property type="term" value="F:zinc ion binding"/>
    <property type="evidence" value="ECO:0007669"/>
    <property type="project" value="UniProtKB-KW"/>
</dbReference>
<dbReference type="Gene3D" id="1.20.120.520">
    <property type="entry name" value="nmb1532 protein domain like"/>
    <property type="match status" value="1"/>
</dbReference>
<gene>
    <name evidence="8" type="ORF">SEMRO_345_G122370.1</name>
</gene>
<dbReference type="GO" id="GO:0006511">
    <property type="term" value="P:ubiquitin-dependent protein catabolic process"/>
    <property type="evidence" value="ECO:0007669"/>
    <property type="project" value="TreeGrafter"/>
</dbReference>
<feature type="region of interest" description="Disordered" evidence="5">
    <location>
        <begin position="156"/>
        <end position="176"/>
    </location>
</feature>